<dbReference type="Gene3D" id="2.20.25.90">
    <property type="entry name" value="ADC-like domains"/>
    <property type="match status" value="1"/>
</dbReference>
<keyword evidence="5" id="KW-0411">Iron-sulfur</keyword>
<evidence type="ECO:0000256" key="1">
    <source>
        <dbReference type="ARBA" id="ARBA00001942"/>
    </source>
</evidence>
<dbReference type="InterPro" id="IPR006963">
    <property type="entry name" value="Mopterin_OxRdtase_4Fe-4S_dom"/>
</dbReference>
<dbReference type="GO" id="GO:0022904">
    <property type="term" value="P:respiratory electron transport chain"/>
    <property type="evidence" value="ECO:0007669"/>
    <property type="project" value="TreeGrafter"/>
</dbReference>
<dbReference type="CDD" id="cd00508">
    <property type="entry name" value="MopB_CT_Fdh-Nap-like"/>
    <property type="match status" value="1"/>
</dbReference>
<reference evidence="7" key="1">
    <citation type="submission" date="2020-02" db="EMBL/GenBank/DDBJ databases">
        <authorList>
            <person name="Shen X.-R."/>
            <person name="Zhang Y.-X."/>
        </authorList>
    </citation>
    <scope>NUCLEOTIDE SEQUENCE</scope>
    <source>
        <strain evidence="7">SYP-B3998</strain>
    </source>
</reference>
<dbReference type="GO" id="GO:0003954">
    <property type="term" value="F:NADH dehydrogenase activity"/>
    <property type="evidence" value="ECO:0007669"/>
    <property type="project" value="TreeGrafter"/>
</dbReference>
<comment type="caution">
    <text evidence="7">The sequence shown here is derived from an EMBL/GenBank/DDBJ whole genome shotgun (WGS) entry which is preliminary data.</text>
</comment>
<dbReference type="RefSeq" id="WP_163943211.1">
    <property type="nucleotide sequence ID" value="NZ_JAAIKC010000001.1"/>
</dbReference>
<evidence type="ECO:0000259" key="6">
    <source>
        <dbReference type="PROSITE" id="PS51669"/>
    </source>
</evidence>
<dbReference type="Gene3D" id="3.40.50.740">
    <property type="match status" value="1"/>
</dbReference>
<dbReference type="AlphaFoldDB" id="A0A6G3ZW60"/>
<evidence type="ECO:0000256" key="3">
    <source>
        <dbReference type="ARBA" id="ARBA00022723"/>
    </source>
</evidence>
<dbReference type="Pfam" id="PF00384">
    <property type="entry name" value="Molybdopterin"/>
    <property type="match status" value="1"/>
</dbReference>
<dbReference type="PROSITE" id="PS51669">
    <property type="entry name" value="4FE4S_MOW_BIS_MGD"/>
    <property type="match status" value="1"/>
</dbReference>
<accession>A0A6G3ZW60</accession>
<keyword evidence="2" id="KW-0004">4Fe-4S</keyword>
<dbReference type="GO" id="GO:0051539">
    <property type="term" value="F:4 iron, 4 sulfur cluster binding"/>
    <property type="evidence" value="ECO:0007669"/>
    <property type="project" value="UniProtKB-KW"/>
</dbReference>
<dbReference type="Pfam" id="PF01568">
    <property type="entry name" value="Molydop_binding"/>
    <property type="match status" value="1"/>
</dbReference>
<dbReference type="GO" id="GO:0043546">
    <property type="term" value="F:molybdopterin cofactor binding"/>
    <property type="evidence" value="ECO:0007669"/>
    <property type="project" value="InterPro"/>
</dbReference>
<proteinExistence type="predicted"/>
<dbReference type="InterPro" id="IPR009010">
    <property type="entry name" value="Asp_de-COase-like_dom_sf"/>
</dbReference>
<dbReference type="InterPro" id="IPR006656">
    <property type="entry name" value="Mopterin_OxRdtase"/>
</dbReference>
<dbReference type="PANTHER" id="PTHR43105:SF10">
    <property type="entry name" value="NADH-QUINONE OXIDOREDUCTASE SUBUNIT G"/>
    <property type="match status" value="1"/>
</dbReference>
<dbReference type="SMART" id="SM00926">
    <property type="entry name" value="Molybdop_Fe4S4"/>
    <property type="match status" value="1"/>
</dbReference>
<sequence length="724" mass="82086">MLKDKFFKEINNKIHPNETLVATHCCYCAMQCGMNLRVNTDTNKIIGVEPRYDWPVNLGKMCPKGVTAYQQTNHDDRLLRPLIRDDASKKGTKEGFREASWDEAYDLIVRKVKEMQANYGKDSVAVYGGVSMTNEKCYLNGKFARVALQTRYIDYNGRFCMASAASGLNRSLGVDRGSTVPWTDVHQTDCLFLAGSNASECHPTMMFRVWEVQDRGGYLIVADPRETALARRADVHLDLRPGTDLALANCMINLLNQNGHIDKEFIRNHTNGFEETLEVVKQFTPEYTSEITGVAPEKLIRAAEIYGKAPNAIVMFCRGIEQQEKGTDNVSAYINMALVTGKIGRPKSGVATITGQGNGQGGREHGQKADALPGYRKITNPKHVEEVCKVWGIKPEEMPLPGVSAYEMFELMENKTIRALFLLCSNPAVSAPNLNYVRKVLKEDLEFMVVNDMFLSESCEFADVVLPTTTWSEDEGTTTNLEGRIIKINRAQEPVGESKPDWLIQVELAERLGRGDYFRHLKTAKDVYDELRLASKGGYADYYGATWEKIEKQKGVFWPCKDEADPGTPYMFLDQKYYYLDGKAKICALPYRPPAEEPCEQYPLRMTNGRVVYHYLSGNQTRRIPFLRDMCPEPFVEVHPETAEQYGISHDEVVRLFTRRGEAFYKVKITEAIRKDTVFVPYHWGHEQSINLLTIPALDPISRMPEFKACAAQIEKQPERVNIR</sequence>
<organism evidence="7">
    <name type="scientific">Paenibacillus sp. SYP-B3998</name>
    <dbReference type="NCBI Taxonomy" id="2678564"/>
    <lineage>
        <taxon>Bacteria</taxon>
        <taxon>Bacillati</taxon>
        <taxon>Bacillota</taxon>
        <taxon>Bacilli</taxon>
        <taxon>Bacillales</taxon>
        <taxon>Paenibacillaceae</taxon>
        <taxon>Paenibacillus</taxon>
    </lineage>
</organism>
<name>A0A6G3ZW60_9BACL</name>
<evidence type="ECO:0000256" key="2">
    <source>
        <dbReference type="ARBA" id="ARBA00022485"/>
    </source>
</evidence>
<dbReference type="PROSITE" id="PS00490">
    <property type="entry name" value="MOLYBDOPTERIN_PROK_2"/>
    <property type="match status" value="1"/>
</dbReference>
<gene>
    <name evidence="7" type="ORF">GK047_07330</name>
</gene>
<dbReference type="GO" id="GO:0046872">
    <property type="term" value="F:metal ion binding"/>
    <property type="evidence" value="ECO:0007669"/>
    <property type="project" value="UniProtKB-KW"/>
</dbReference>
<evidence type="ECO:0000256" key="4">
    <source>
        <dbReference type="ARBA" id="ARBA00023004"/>
    </source>
</evidence>
<dbReference type="Gene3D" id="2.40.40.20">
    <property type="match status" value="1"/>
</dbReference>
<protein>
    <submittedName>
        <fullName evidence="7">Molybdopterin oxidoreductase family protein</fullName>
    </submittedName>
</protein>
<keyword evidence="4" id="KW-0408">Iron</keyword>
<dbReference type="SUPFAM" id="SSF53706">
    <property type="entry name" value="Formate dehydrogenase/DMSO reductase, domains 1-3"/>
    <property type="match status" value="1"/>
</dbReference>
<evidence type="ECO:0000313" key="7">
    <source>
        <dbReference type="EMBL" id="NEW05829.1"/>
    </source>
</evidence>
<dbReference type="GO" id="GO:0016020">
    <property type="term" value="C:membrane"/>
    <property type="evidence" value="ECO:0007669"/>
    <property type="project" value="TreeGrafter"/>
</dbReference>
<keyword evidence="3" id="KW-0479">Metal-binding</keyword>
<dbReference type="InterPro" id="IPR006655">
    <property type="entry name" value="Mopterin_OxRdtase_prok_CS"/>
</dbReference>
<dbReference type="InterPro" id="IPR006657">
    <property type="entry name" value="MoPterin_dinucl-bd_dom"/>
</dbReference>
<evidence type="ECO:0000256" key="5">
    <source>
        <dbReference type="ARBA" id="ARBA00023014"/>
    </source>
</evidence>
<dbReference type="EMBL" id="JAAIKC010000001">
    <property type="protein sequence ID" value="NEW05829.1"/>
    <property type="molecule type" value="Genomic_DNA"/>
</dbReference>
<feature type="domain" description="4Fe-4S Mo/W bis-MGD-type" evidence="6">
    <location>
        <begin position="18"/>
        <end position="76"/>
    </location>
</feature>
<dbReference type="InterPro" id="IPR050123">
    <property type="entry name" value="Prok_molybdopt-oxidoreductase"/>
</dbReference>
<comment type="cofactor">
    <cofactor evidence="1">
        <name>Mo-bis(molybdopterin guanine dinucleotide)</name>
        <dbReference type="ChEBI" id="CHEBI:60539"/>
    </cofactor>
</comment>
<dbReference type="SUPFAM" id="SSF50692">
    <property type="entry name" value="ADC-like"/>
    <property type="match status" value="1"/>
</dbReference>
<dbReference type="Gene3D" id="3.40.228.10">
    <property type="entry name" value="Dimethylsulfoxide Reductase, domain 2"/>
    <property type="match status" value="1"/>
</dbReference>
<dbReference type="PANTHER" id="PTHR43105">
    <property type="entry name" value="RESPIRATORY NITRATE REDUCTASE"/>
    <property type="match status" value="1"/>
</dbReference>
<dbReference type="Pfam" id="PF04879">
    <property type="entry name" value="Molybdop_Fe4S4"/>
    <property type="match status" value="1"/>
</dbReference>